<organism evidence="2 3">
    <name type="scientific">Lentinula aciculospora</name>
    <dbReference type="NCBI Taxonomy" id="153920"/>
    <lineage>
        <taxon>Eukaryota</taxon>
        <taxon>Fungi</taxon>
        <taxon>Dikarya</taxon>
        <taxon>Basidiomycota</taxon>
        <taxon>Agaricomycotina</taxon>
        <taxon>Agaricomycetes</taxon>
        <taxon>Agaricomycetidae</taxon>
        <taxon>Agaricales</taxon>
        <taxon>Marasmiineae</taxon>
        <taxon>Omphalotaceae</taxon>
        <taxon>Lentinula</taxon>
    </lineage>
</organism>
<name>A0A9W8ZU94_9AGAR</name>
<dbReference type="OrthoDB" id="3068939at2759"/>
<keyword evidence="3" id="KW-1185">Reference proteome</keyword>
<feature type="region of interest" description="Disordered" evidence="1">
    <location>
        <begin position="178"/>
        <end position="223"/>
    </location>
</feature>
<proteinExistence type="predicted"/>
<comment type="caution">
    <text evidence="2">The sequence shown here is derived from an EMBL/GenBank/DDBJ whole genome shotgun (WGS) entry which is preliminary data.</text>
</comment>
<evidence type="ECO:0000313" key="3">
    <source>
        <dbReference type="Proteomes" id="UP001150266"/>
    </source>
</evidence>
<dbReference type="Proteomes" id="UP001150266">
    <property type="component" value="Unassembled WGS sequence"/>
</dbReference>
<evidence type="ECO:0000256" key="1">
    <source>
        <dbReference type="SAM" id="MobiDB-lite"/>
    </source>
</evidence>
<reference evidence="2" key="1">
    <citation type="submission" date="2022-08" db="EMBL/GenBank/DDBJ databases">
        <title>A Global Phylogenomic Analysis of the Shiitake Genus Lentinula.</title>
        <authorList>
            <consortium name="DOE Joint Genome Institute"/>
            <person name="Sierra-Patev S."/>
            <person name="Min B."/>
            <person name="Naranjo-Ortiz M."/>
            <person name="Looney B."/>
            <person name="Konkel Z."/>
            <person name="Slot J.C."/>
            <person name="Sakamoto Y."/>
            <person name="Steenwyk J.L."/>
            <person name="Rokas A."/>
            <person name="Carro J."/>
            <person name="Camarero S."/>
            <person name="Ferreira P."/>
            <person name="Molpeceres G."/>
            <person name="Ruiz-Duenas F.J."/>
            <person name="Serrano A."/>
            <person name="Henrissat B."/>
            <person name="Drula E."/>
            <person name="Hughes K.W."/>
            <person name="Mata J.L."/>
            <person name="Ishikawa N.K."/>
            <person name="Vargas-Isla R."/>
            <person name="Ushijima S."/>
            <person name="Smith C.A."/>
            <person name="Ahrendt S."/>
            <person name="Andreopoulos W."/>
            <person name="He G."/>
            <person name="Labutti K."/>
            <person name="Lipzen A."/>
            <person name="Ng V."/>
            <person name="Riley R."/>
            <person name="Sandor L."/>
            <person name="Barry K."/>
            <person name="Martinez A.T."/>
            <person name="Xiao Y."/>
            <person name="Gibbons J.G."/>
            <person name="Terashima K."/>
            <person name="Grigoriev I.V."/>
            <person name="Hibbett D.S."/>
        </authorList>
    </citation>
    <scope>NUCLEOTIDE SEQUENCE</scope>
    <source>
        <strain evidence="2">JLM2183</strain>
    </source>
</reference>
<protein>
    <submittedName>
        <fullName evidence="2">Uncharacterized protein</fullName>
    </submittedName>
</protein>
<gene>
    <name evidence="2" type="ORF">J3R30DRAFT_3411893</name>
</gene>
<feature type="compositionally biased region" description="Pro residues" evidence="1">
    <location>
        <begin position="191"/>
        <end position="213"/>
    </location>
</feature>
<sequence>MQGCAIEKSIENYVLHRGTVRSVSYARLSTSSTSSIEKDWSINVCILKTINSVLAKFWDDNLSTQTSTSLICPAACWVRVDLGDRESYKGSHIRIGTYLNPPTLLFTSNHYHLYRLYCVDMSDIEHYSPSSDEGAVQPLVFADSLCNHRHDWSNFNSSFFLYRLQEFIADEDVRGFSSGDVAPRRGGRPPANRPPANRPPANRPPANRPPTNRPPTNNNRPRLPKRVVVQQIIEASGVAVAAAQLGVDIATLLGYVNGGVDD</sequence>
<dbReference type="AlphaFoldDB" id="A0A9W8ZU94"/>
<dbReference type="EMBL" id="JAOTPV010000049">
    <property type="protein sequence ID" value="KAJ4467010.1"/>
    <property type="molecule type" value="Genomic_DNA"/>
</dbReference>
<accession>A0A9W8ZU94</accession>
<evidence type="ECO:0000313" key="2">
    <source>
        <dbReference type="EMBL" id="KAJ4467010.1"/>
    </source>
</evidence>